<dbReference type="InterPro" id="IPR011763">
    <property type="entry name" value="COA_CT_C"/>
</dbReference>
<evidence type="ECO:0000256" key="7">
    <source>
        <dbReference type="ARBA" id="ARBA00030094"/>
    </source>
</evidence>
<dbReference type="Pfam" id="PF05871">
    <property type="entry name" value="ESCRT-II"/>
    <property type="match status" value="1"/>
</dbReference>
<dbReference type="Pfam" id="PF01039">
    <property type="entry name" value="Carboxyl_trans"/>
    <property type="match status" value="1"/>
</dbReference>
<feature type="domain" description="CoA carboxyltransferase C-terminal" evidence="13">
    <location>
        <begin position="326"/>
        <end position="561"/>
    </location>
</feature>
<dbReference type="GO" id="GO:1905202">
    <property type="term" value="C:methylcrotonoyl-CoA carboxylase complex"/>
    <property type="evidence" value="ECO:0007669"/>
    <property type="project" value="TreeGrafter"/>
</dbReference>
<evidence type="ECO:0000256" key="2">
    <source>
        <dbReference type="ARBA" id="ARBA00009674"/>
    </source>
</evidence>
<evidence type="ECO:0000313" key="14">
    <source>
        <dbReference type="EMBL" id="ESZ97457.1"/>
    </source>
</evidence>
<dbReference type="EMBL" id="AYSA01000085">
    <property type="protein sequence ID" value="ESZ97457.1"/>
    <property type="molecule type" value="Genomic_DNA"/>
</dbReference>
<feature type="compositionally biased region" description="Polar residues" evidence="11">
    <location>
        <begin position="1099"/>
        <end position="1124"/>
    </location>
</feature>
<feature type="compositionally biased region" description="Low complexity" evidence="11">
    <location>
        <begin position="1007"/>
        <end position="1046"/>
    </location>
</feature>
<evidence type="ECO:0000256" key="9">
    <source>
        <dbReference type="ARBA" id="ARBA00031404"/>
    </source>
</evidence>
<dbReference type="PROSITE" id="PS50989">
    <property type="entry name" value="COA_CT_CTER"/>
    <property type="match status" value="1"/>
</dbReference>
<feature type="compositionally biased region" description="Polar residues" evidence="11">
    <location>
        <begin position="1050"/>
        <end position="1089"/>
    </location>
</feature>
<name>W9CKY2_SCLBF</name>
<dbReference type="PANTHER" id="PTHR22855:SF13">
    <property type="entry name" value="METHYLCROTONOYL-COA CARBOXYLASE BETA CHAIN, MITOCHONDRIAL"/>
    <property type="match status" value="1"/>
</dbReference>
<dbReference type="Gene3D" id="1.10.10.570">
    <property type="entry name" value="Winged helix' DNA-binding domain. Chain C. Domain 1"/>
    <property type="match status" value="1"/>
</dbReference>
<evidence type="ECO:0000313" key="15">
    <source>
        <dbReference type="Proteomes" id="UP000019487"/>
    </source>
</evidence>
<evidence type="ECO:0000256" key="4">
    <source>
        <dbReference type="ARBA" id="ARBA00022927"/>
    </source>
</evidence>
<dbReference type="GO" id="GO:0005739">
    <property type="term" value="C:mitochondrion"/>
    <property type="evidence" value="ECO:0007669"/>
    <property type="project" value="TreeGrafter"/>
</dbReference>
<feature type="compositionally biased region" description="Low complexity" evidence="11">
    <location>
        <begin position="1138"/>
        <end position="1156"/>
    </location>
</feature>
<feature type="compositionally biased region" description="Low complexity" evidence="11">
    <location>
        <begin position="633"/>
        <end position="704"/>
    </location>
</feature>
<accession>W9CKY2</accession>
<dbReference type="FunFam" id="1.10.10.10:FF:000141">
    <property type="entry name" value="vacuolar protein-sorting-associated protein 25"/>
    <property type="match status" value="1"/>
</dbReference>
<gene>
    <name evidence="14" type="ORF">SBOR_2146</name>
</gene>
<evidence type="ECO:0000256" key="10">
    <source>
        <dbReference type="ARBA" id="ARBA00052347"/>
    </source>
</evidence>
<dbReference type="Gene3D" id="1.10.10.10">
    <property type="entry name" value="Winged helix-like DNA-binding domain superfamily/Winged helix DNA-binding domain"/>
    <property type="match status" value="1"/>
</dbReference>
<dbReference type="InterPro" id="IPR036390">
    <property type="entry name" value="WH_DNA-bd_sf"/>
</dbReference>
<evidence type="ECO:0000259" key="12">
    <source>
        <dbReference type="PROSITE" id="PS50980"/>
    </source>
</evidence>
<dbReference type="EC" id="6.4.1.4" evidence="6"/>
<keyword evidence="15" id="KW-1185">Reference proteome</keyword>
<dbReference type="FunFam" id="3.90.226.10:FF:000004">
    <property type="entry name" value="Methylcrotonoyl-CoA carboxylase beta chain"/>
    <property type="match status" value="1"/>
</dbReference>
<feature type="region of interest" description="Disordered" evidence="11">
    <location>
        <begin position="624"/>
        <end position="838"/>
    </location>
</feature>
<organism evidence="14 15">
    <name type="scientific">Sclerotinia borealis (strain F-4128)</name>
    <dbReference type="NCBI Taxonomy" id="1432307"/>
    <lineage>
        <taxon>Eukaryota</taxon>
        <taxon>Fungi</taxon>
        <taxon>Dikarya</taxon>
        <taxon>Ascomycota</taxon>
        <taxon>Pezizomycotina</taxon>
        <taxon>Leotiomycetes</taxon>
        <taxon>Helotiales</taxon>
        <taxon>Sclerotiniaceae</taxon>
        <taxon>Sclerotinia</taxon>
    </lineage>
</organism>
<comment type="similarity">
    <text evidence="1">Belongs to the AccD/PCCB family.</text>
</comment>
<comment type="similarity">
    <text evidence="2">Belongs to the VPS25 family.</text>
</comment>
<evidence type="ECO:0000256" key="3">
    <source>
        <dbReference type="ARBA" id="ARBA00022448"/>
    </source>
</evidence>
<dbReference type="InterPro" id="IPR008570">
    <property type="entry name" value="ESCRT-II_cplx_Vps25-sub"/>
</dbReference>
<dbReference type="GO" id="GO:0000814">
    <property type="term" value="C:ESCRT II complex"/>
    <property type="evidence" value="ECO:0007669"/>
    <property type="project" value="InterPro"/>
</dbReference>
<keyword evidence="4" id="KW-0653">Protein transport</keyword>
<evidence type="ECO:0000259" key="13">
    <source>
        <dbReference type="PROSITE" id="PS50989"/>
    </source>
</evidence>
<dbReference type="Proteomes" id="UP000019487">
    <property type="component" value="Unassembled WGS sequence"/>
</dbReference>
<dbReference type="PANTHER" id="PTHR22855">
    <property type="entry name" value="ACETYL, PROPIONYL, PYRUVATE, AND GLUTACONYL CARBOXYLASE-RELATED"/>
    <property type="match status" value="1"/>
</dbReference>
<dbReference type="GO" id="GO:0004485">
    <property type="term" value="F:methylcrotonoyl-CoA carboxylase activity"/>
    <property type="evidence" value="ECO:0007669"/>
    <property type="project" value="UniProtKB-EC"/>
</dbReference>
<dbReference type="GO" id="GO:0015031">
    <property type="term" value="P:protein transport"/>
    <property type="evidence" value="ECO:0007669"/>
    <property type="project" value="UniProtKB-KW"/>
</dbReference>
<sequence length="1677" mass="176810">MTSLRASRIIPSLTRNSLRPVFRKSTPIPFRTVATYCPPTQAKAISVLPTNVDPSSEEYTQNESQMKPLLDHLSSLTAKIHLGGPPKAREKHIARRKMLPRNRITALIDPGTSFLELSALAGHELYPEADVPAGGIITGVGVIEGVTCIVVANDSTVKGGSYYPITVKKHLRAQEIAKENNLPCIYLVDSGGANLPHQADVFPDREHFGRIFFNQARMSSMGIPQIAVVMGPCTAGGAYVPAMSDESIIVGEQGHIFLAGPPLVKAATGEIVTAEELGGGNMHSSVSGVTDYLAVDDAHAIVLARRSVSNLNWPSKPFPPPTSYTEPLYSPEELTGIATTNLRKPFPIHEVIARIVDGSVFSEFKRDYGSTLVTGFAHIYGHKVGIVANNGILFSTSSLKGAHFIELCTQRQIPLIFLQNISGFMVGTDAEREGIAKNGAKLVTAVACANVPKFTVVVGASNGAGNYGMCGRAYSPRFLWMWPNARIGVMGSEQLTAVMETVGKAVDPELRDRIDRESEAVFSSARLWDDGVIPPSHTRKVLGLSLMAALGGKNEPISIERSDSSASILEHCTEAIEDIISQCIEPSKPGTYGGSLTFDNGETYTIINQLYPRAPTISGILENRAVQKPPKAPKATQAPPAKTTPKTTPKTTKEPATTSLKTTQTTPKPIETPKTTGPKTTQTTPTTSKSSTAKTSSASETPKTILPSTSSKAKDIEPTTLKFSSSSSILSRITSLSSSSSLSSTTSSTKESTTSTSTISKSSIPTSSPSSLSSTTSSTEESSTSTHSASTSSVSTESSSSISSTNVSSVNSPSTTPIGSTPMKSITTSSNTQESTSILHSSLAILSQSPPPSSIAQSSPSSKLVTPTSEASLQIVELSSAHSVSSVIEPTPLKISSQISTSATKISISDTRTGAISSGSISGKTESSSVLSKSKLESTKSSSSMASAASNSDRFELIPTPALEPATSPGQSISSSASTSSLISNPSLTSTSVPIATESRLTGTPATSPILSGSLTGSSTSTRSSSPIPEVTPGPSITSSSTIASPVFAKSSSPAALSSTAEESNVIPASSITPGVSSASLISSAQPEITPSPHEPSKSGISPSTSDSEPTSQAVSTGSLTSSMEPEITPSPSDLPASETITSSPSSSSFPTELSPAETPDSSPTDSTLVSPTSLDYSPACSATTGSNCSTCYQYTGSGDISSPTSNYTNLPSRDLPPSIAGRISTSQLNPKLSKRGTESFTSFDPTSSCVFGQVEIPSIPDPSILVSKAGPQTQYWYVLQDVAVNGTTCPVLGFTKVSDGALASHLINPNAVGYTKAGAGIAWKADAPIVNVDRVYDSSILQGFFASTVNGNNCAAFKAIFDQPDADNGGKSRLQNIWNQLPSDTNPDYAGMDQKISTIKANIFRGDLQQSYTNNDEKLAYIYELAVAMAITNNDDFASLFQYTNLRIYQALLGIDAVIGASNSTLMHPDWALTYRAYITNLLTARSSAILSQVSGYLDNDLGPSARSDNVTLPDGSASTIENSIGNGVDTFLKAYSMPDAFTFDQEKLLGFAGINERINRRLDEEGLREVLEFMRKEGRVEWIGNGNGKGADVCWVWWRKPEDWARVIEEWVDGTGQRGSVLTLYELVEGEGGRVLVCYFHGLDAEILQKALAILVKKGKAQIFGQEDQQGVKFF</sequence>
<dbReference type="FunFam" id="3.90.226.10:FF:000007">
    <property type="entry name" value="Methylcrotonoyl-CoA carboxylase subunit beta"/>
    <property type="match status" value="1"/>
</dbReference>
<feature type="compositionally biased region" description="Low complexity" evidence="11">
    <location>
        <begin position="966"/>
        <end position="992"/>
    </location>
</feature>
<feature type="compositionally biased region" description="Polar residues" evidence="11">
    <location>
        <begin position="1160"/>
        <end position="1171"/>
    </location>
</feature>
<dbReference type="InterPro" id="IPR014041">
    <property type="entry name" value="ESCRT-II_cplx_Vps25-sub_N"/>
</dbReference>
<dbReference type="InterPro" id="IPR011762">
    <property type="entry name" value="COA_CT_N"/>
</dbReference>
<feature type="compositionally biased region" description="Low complexity" evidence="11">
    <location>
        <begin position="916"/>
        <end position="952"/>
    </location>
</feature>
<dbReference type="HOGENOM" id="CLU_241608_0_0_1"/>
<evidence type="ECO:0000256" key="6">
    <source>
        <dbReference type="ARBA" id="ARBA00026116"/>
    </source>
</evidence>
<dbReference type="GO" id="GO:0071985">
    <property type="term" value="P:multivesicular body sorting pathway"/>
    <property type="evidence" value="ECO:0007669"/>
    <property type="project" value="InterPro"/>
</dbReference>
<dbReference type="GO" id="GO:0006552">
    <property type="term" value="P:L-leucine catabolic process"/>
    <property type="evidence" value="ECO:0007669"/>
    <property type="project" value="UniProtKB-UniPathway"/>
</dbReference>
<dbReference type="SUPFAM" id="SSF46785">
    <property type="entry name" value="Winged helix' DNA-binding domain"/>
    <property type="match status" value="2"/>
</dbReference>
<feature type="compositionally biased region" description="Low complexity" evidence="11">
    <location>
        <begin position="718"/>
        <end position="817"/>
    </location>
</feature>
<comment type="catalytic activity">
    <reaction evidence="10">
        <text>3-methylbut-2-enoyl-CoA + hydrogencarbonate + ATP = 3-methyl-(2E)-glutaconyl-CoA + ADP + phosphate + H(+)</text>
        <dbReference type="Rhea" id="RHEA:13589"/>
        <dbReference type="ChEBI" id="CHEBI:15378"/>
        <dbReference type="ChEBI" id="CHEBI:17544"/>
        <dbReference type="ChEBI" id="CHEBI:30616"/>
        <dbReference type="ChEBI" id="CHEBI:43474"/>
        <dbReference type="ChEBI" id="CHEBI:57344"/>
        <dbReference type="ChEBI" id="CHEBI:57346"/>
        <dbReference type="ChEBI" id="CHEBI:456216"/>
        <dbReference type="EC" id="6.4.1.4"/>
    </reaction>
</comment>
<comment type="caution">
    <text evidence="14">The sequence shown here is derived from an EMBL/GenBank/DDBJ whole genome shotgun (WGS) entry which is preliminary data.</text>
</comment>
<dbReference type="OrthoDB" id="439921at2759"/>
<reference evidence="14 15" key="1">
    <citation type="journal article" date="2014" name="Genome Announc.">
        <title>Draft genome sequence of Sclerotinia borealis, a psychrophilic plant pathogenic fungus.</title>
        <authorList>
            <person name="Mardanov A.V."/>
            <person name="Beletsky A.V."/>
            <person name="Kadnikov V.V."/>
            <person name="Ignatov A.N."/>
            <person name="Ravin N.V."/>
        </authorList>
    </citation>
    <scope>NUCLEOTIDE SEQUENCE [LARGE SCALE GENOMIC DNA]</scope>
    <source>
        <strain evidence="15">F-4157</strain>
    </source>
</reference>
<keyword evidence="3" id="KW-0813">Transport</keyword>
<dbReference type="SUPFAM" id="SSF52096">
    <property type="entry name" value="ClpP/crotonase"/>
    <property type="match status" value="2"/>
</dbReference>
<dbReference type="UniPathway" id="UPA00363">
    <property type="reaction ID" value="UER00861"/>
</dbReference>
<evidence type="ECO:0000256" key="5">
    <source>
        <dbReference type="ARBA" id="ARBA00025711"/>
    </source>
</evidence>
<feature type="region of interest" description="Disordered" evidence="11">
    <location>
        <begin position="1204"/>
        <end position="1243"/>
    </location>
</feature>
<feature type="domain" description="CoA carboxyltransferase N-terminal" evidence="12">
    <location>
        <begin position="66"/>
        <end position="323"/>
    </location>
</feature>
<feature type="compositionally biased region" description="Polar residues" evidence="11">
    <location>
        <begin position="818"/>
        <end position="838"/>
    </location>
</feature>
<dbReference type="InterPro" id="IPR034733">
    <property type="entry name" value="AcCoA_carboxyl_beta"/>
</dbReference>
<dbReference type="GO" id="GO:0016236">
    <property type="term" value="P:macroautophagy"/>
    <property type="evidence" value="ECO:0007669"/>
    <property type="project" value="UniProtKB-ARBA"/>
</dbReference>
<comment type="pathway">
    <text evidence="5">Amino-acid degradation; L-leucine degradation; (S)-3-hydroxy-3-methylglutaryl-CoA from 3-isovaleryl-CoA: step 2/3.</text>
</comment>
<evidence type="ECO:0000256" key="8">
    <source>
        <dbReference type="ARBA" id="ARBA00031237"/>
    </source>
</evidence>
<protein>
    <recommendedName>
        <fullName evidence="6">methylcrotonoyl-CoA carboxylase</fullName>
        <ecNumber evidence="6">6.4.1.4</ecNumber>
    </recommendedName>
    <alternativeName>
        <fullName evidence="9">3-methylcrotonyl-CoA carboxylase 2</fullName>
    </alternativeName>
    <alternativeName>
        <fullName evidence="8">3-methylcrotonyl-CoA:carbon dioxide ligase subunit beta</fullName>
    </alternativeName>
    <alternativeName>
        <fullName evidence="7">ESCRT-II complex subunit VPS25</fullName>
    </alternativeName>
</protein>
<dbReference type="InterPro" id="IPR036388">
    <property type="entry name" value="WH-like_DNA-bd_sf"/>
</dbReference>
<evidence type="ECO:0000256" key="11">
    <source>
        <dbReference type="SAM" id="MobiDB-lite"/>
    </source>
</evidence>
<dbReference type="InterPro" id="IPR045190">
    <property type="entry name" value="MCCB/AccD1-like"/>
</dbReference>
<feature type="region of interest" description="Disordered" evidence="11">
    <location>
        <begin position="910"/>
        <end position="1171"/>
    </location>
</feature>
<dbReference type="InterPro" id="IPR029045">
    <property type="entry name" value="ClpP/crotonase-like_dom_sf"/>
</dbReference>
<dbReference type="Gene3D" id="3.90.226.10">
    <property type="entry name" value="2-enoyl-CoA Hydratase, Chain A, domain 1"/>
    <property type="match status" value="2"/>
</dbReference>
<dbReference type="STRING" id="1432307.W9CKY2"/>
<proteinExistence type="inferred from homology"/>
<dbReference type="PROSITE" id="PS50980">
    <property type="entry name" value="COA_CT_NTER"/>
    <property type="match status" value="1"/>
</dbReference>
<evidence type="ECO:0000256" key="1">
    <source>
        <dbReference type="ARBA" id="ARBA00006102"/>
    </source>
</evidence>